<reference evidence="2" key="1">
    <citation type="journal article" date="2023" name="Insect Mol. Biol.">
        <title>Genome sequencing provides insights into the evolution of gene families encoding plant cell wall-degrading enzymes in longhorned beetles.</title>
        <authorList>
            <person name="Shin N.R."/>
            <person name="Okamura Y."/>
            <person name="Kirsch R."/>
            <person name="Pauchet Y."/>
        </authorList>
    </citation>
    <scope>NUCLEOTIDE SEQUENCE</scope>
    <source>
        <strain evidence="2">RBIC_L_NR</strain>
    </source>
</reference>
<name>A0AAV8XAE7_9CUCU</name>
<evidence type="ECO:0000256" key="1">
    <source>
        <dbReference type="SAM" id="Phobius"/>
    </source>
</evidence>
<dbReference type="InterPro" id="IPR019308">
    <property type="entry name" value="TMEM214"/>
</dbReference>
<keyword evidence="1" id="KW-1133">Transmembrane helix</keyword>
<proteinExistence type="predicted"/>
<accession>A0AAV8XAE7</accession>
<evidence type="ECO:0000313" key="3">
    <source>
        <dbReference type="Proteomes" id="UP001162156"/>
    </source>
</evidence>
<keyword evidence="3" id="KW-1185">Reference proteome</keyword>
<comment type="caution">
    <text evidence="2">The sequence shown here is derived from an EMBL/GenBank/DDBJ whole genome shotgun (WGS) entry which is preliminary data.</text>
</comment>
<dbReference type="Proteomes" id="UP001162156">
    <property type="component" value="Unassembled WGS sequence"/>
</dbReference>
<dbReference type="AlphaFoldDB" id="A0AAV8XAE7"/>
<gene>
    <name evidence="2" type="ORF">NQ314_012814</name>
</gene>
<sequence>MGNHKYGKKKIDENMVAKKSSGFPFKRFSFLIILVIAGIIYFDVKQHGSWKDSRTSNTLKEYGVCEYTHKVIGKAKEGWTWVDARIEDNFPGYHKAMVDFGAPYVQLFSDLVKVVRTMFHNIKEIIVEKYPVVIQTVDAYAPGLIDQSHKTVTNVYSTSILYYNRSVDYLRKEVFIGQLSPENVQRVMIEAFNTTQQKATEYYHWIYEKVQTSIK</sequence>
<protein>
    <submittedName>
        <fullName evidence="2">Uncharacterized protein</fullName>
    </submittedName>
</protein>
<dbReference type="Pfam" id="PF10151">
    <property type="entry name" value="TMEM214"/>
    <property type="match status" value="1"/>
</dbReference>
<dbReference type="EMBL" id="JANEYF010003577">
    <property type="protein sequence ID" value="KAJ8935396.1"/>
    <property type="molecule type" value="Genomic_DNA"/>
</dbReference>
<evidence type="ECO:0000313" key="2">
    <source>
        <dbReference type="EMBL" id="KAJ8935396.1"/>
    </source>
</evidence>
<feature type="transmembrane region" description="Helical" evidence="1">
    <location>
        <begin position="28"/>
        <end position="44"/>
    </location>
</feature>
<organism evidence="2 3">
    <name type="scientific">Rhamnusium bicolor</name>
    <dbReference type="NCBI Taxonomy" id="1586634"/>
    <lineage>
        <taxon>Eukaryota</taxon>
        <taxon>Metazoa</taxon>
        <taxon>Ecdysozoa</taxon>
        <taxon>Arthropoda</taxon>
        <taxon>Hexapoda</taxon>
        <taxon>Insecta</taxon>
        <taxon>Pterygota</taxon>
        <taxon>Neoptera</taxon>
        <taxon>Endopterygota</taxon>
        <taxon>Coleoptera</taxon>
        <taxon>Polyphaga</taxon>
        <taxon>Cucujiformia</taxon>
        <taxon>Chrysomeloidea</taxon>
        <taxon>Cerambycidae</taxon>
        <taxon>Lepturinae</taxon>
        <taxon>Rhagiini</taxon>
        <taxon>Rhamnusium</taxon>
    </lineage>
</organism>
<keyword evidence="1" id="KW-0472">Membrane</keyword>
<keyword evidence="1" id="KW-0812">Transmembrane</keyword>